<accession>A0A562IHC2</accession>
<name>A0A562IHC2_MICOL</name>
<comment type="caution">
    <text evidence="2">The sequence shown here is derived from an EMBL/GenBank/DDBJ whole genome shotgun (WGS) entry which is preliminary data.</text>
</comment>
<keyword evidence="2" id="KW-0808">Transferase</keyword>
<protein>
    <submittedName>
        <fullName evidence="2">RimJ/RimL family protein N-acetyltransferase</fullName>
    </submittedName>
</protein>
<dbReference type="SUPFAM" id="SSF55729">
    <property type="entry name" value="Acyl-CoA N-acyltransferases (Nat)"/>
    <property type="match status" value="1"/>
</dbReference>
<dbReference type="InterPro" id="IPR016181">
    <property type="entry name" value="Acyl_CoA_acyltransferase"/>
</dbReference>
<organism evidence="2 3">
    <name type="scientific">Micromonospora olivasterospora</name>
    <dbReference type="NCBI Taxonomy" id="1880"/>
    <lineage>
        <taxon>Bacteria</taxon>
        <taxon>Bacillati</taxon>
        <taxon>Actinomycetota</taxon>
        <taxon>Actinomycetes</taxon>
        <taxon>Micromonosporales</taxon>
        <taxon>Micromonosporaceae</taxon>
        <taxon>Micromonospora</taxon>
    </lineage>
</organism>
<dbReference type="Pfam" id="PF13302">
    <property type="entry name" value="Acetyltransf_3"/>
    <property type="match status" value="1"/>
</dbReference>
<reference evidence="2 3" key="1">
    <citation type="submission" date="2019-07" db="EMBL/GenBank/DDBJ databases">
        <title>R&amp;d 2014.</title>
        <authorList>
            <person name="Klenk H.-P."/>
        </authorList>
    </citation>
    <scope>NUCLEOTIDE SEQUENCE [LARGE SCALE GENOMIC DNA]</scope>
    <source>
        <strain evidence="2 3">DSM 43868</strain>
    </source>
</reference>
<evidence type="ECO:0000313" key="2">
    <source>
        <dbReference type="EMBL" id="TWH70206.1"/>
    </source>
</evidence>
<dbReference type="PANTHER" id="PTHR43792">
    <property type="entry name" value="GNAT FAMILY, PUTATIVE (AFU_ORTHOLOGUE AFUA_3G00765)-RELATED-RELATED"/>
    <property type="match status" value="1"/>
</dbReference>
<feature type="domain" description="N-acetyltransferase" evidence="1">
    <location>
        <begin position="34"/>
        <end position="204"/>
    </location>
</feature>
<dbReference type="PANTHER" id="PTHR43792:SF16">
    <property type="entry name" value="N-ACETYLTRANSFERASE DOMAIN-CONTAINING PROTEIN"/>
    <property type="match status" value="1"/>
</dbReference>
<keyword evidence="3" id="KW-1185">Reference proteome</keyword>
<evidence type="ECO:0000259" key="1">
    <source>
        <dbReference type="PROSITE" id="PS51186"/>
    </source>
</evidence>
<dbReference type="Gene3D" id="3.40.630.30">
    <property type="match status" value="1"/>
</dbReference>
<proteinExistence type="predicted"/>
<dbReference type="PROSITE" id="PS51186">
    <property type="entry name" value="GNAT"/>
    <property type="match status" value="1"/>
</dbReference>
<dbReference type="Proteomes" id="UP000319825">
    <property type="component" value="Unassembled WGS sequence"/>
</dbReference>
<evidence type="ECO:0000313" key="3">
    <source>
        <dbReference type="Proteomes" id="UP000319825"/>
    </source>
</evidence>
<dbReference type="EMBL" id="VLKE01000001">
    <property type="protein sequence ID" value="TWH70206.1"/>
    <property type="molecule type" value="Genomic_DNA"/>
</dbReference>
<dbReference type="GO" id="GO:0016747">
    <property type="term" value="F:acyltransferase activity, transferring groups other than amino-acyl groups"/>
    <property type="evidence" value="ECO:0007669"/>
    <property type="project" value="InterPro"/>
</dbReference>
<dbReference type="InterPro" id="IPR051531">
    <property type="entry name" value="N-acetyltransferase"/>
</dbReference>
<dbReference type="InterPro" id="IPR000182">
    <property type="entry name" value="GNAT_dom"/>
</dbReference>
<dbReference type="AlphaFoldDB" id="A0A562IHC2"/>
<gene>
    <name evidence="2" type="ORF">JD77_05227</name>
</gene>
<sequence length="204" mass="22559">MWGGSGARGAAVIGHTTGMPVLLRAPATPHAPELLLRPWRDADADALVEVYRDPVLRRWTSRPVTDARDARRWVFRSRQGWATHRRFSFAVVQPQPDGGDRLAAHVLVKEVLPGRACAEVGYWTAAWARGRGVAPRAVDAVTRWAFGRFAAVGLTRLELLHQVDNPASCRVAEKCGYLLQEVVAARPPFPRDGHRHVRWAAPAS</sequence>